<accession>A0A6M3LN21</accession>
<evidence type="ECO:0000313" key="2">
    <source>
        <dbReference type="EMBL" id="QJA95032.1"/>
    </source>
</evidence>
<protein>
    <submittedName>
        <fullName evidence="2">Putative cell wall hydrolase</fullName>
    </submittedName>
</protein>
<dbReference type="InterPro" id="IPR011105">
    <property type="entry name" value="Cell_wall_hydrolase_SleB"/>
</dbReference>
<evidence type="ECO:0000259" key="1">
    <source>
        <dbReference type="Pfam" id="PF07486"/>
    </source>
</evidence>
<sequence>MADQDIDLLSKFNFAESGSEKQAWVANTYVAFNRLNSGRYGDTLPEVLQGMSSAIKTNSKQWQLATGQQKRNEYEDNVMKEIIQTQYLIKTGKIENPIGNATHFENIEKFGVPYWAKKMKKIGKVGKHTYYEE</sequence>
<dbReference type="GO" id="GO:0016787">
    <property type="term" value="F:hydrolase activity"/>
    <property type="evidence" value="ECO:0007669"/>
    <property type="project" value="UniProtKB-KW"/>
</dbReference>
<gene>
    <name evidence="2" type="ORF">MM415B03680_0005</name>
</gene>
<name>A0A6M3LN21_9ZZZZ</name>
<reference evidence="2" key="1">
    <citation type="submission" date="2020-03" db="EMBL/GenBank/DDBJ databases">
        <title>The deep terrestrial virosphere.</title>
        <authorList>
            <person name="Holmfeldt K."/>
            <person name="Nilsson E."/>
            <person name="Simone D."/>
            <person name="Lopez-Fernandez M."/>
            <person name="Wu X."/>
            <person name="de Brujin I."/>
            <person name="Lundin D."/>
            <person name="Andersson A."/>
            <person name="Bertilsson S."/>
            <person name="Dopson M."/>
        </authorList>
    </citation>
    <scope>NUCLEOTIDE SEQUENCE</scope>
    <source>
        <strain evidence="2">MM415B03680</strain>
    </source>
</reference>
<organism evidence="2">
    <name type="scientific">viral metagenome</name>
    <dbReference type="NCBI Taxonomy" id="1070528"/>
    <lineage>
        <taxon>unclassified sequences</taxon>
        <taxon>metagenomes</taxon>
        <taxon>organismal metagenomes</taxon>
    </lineage>
</organism>
<dbReference type="EMBL" id="MT143280">
    <property type="protein sequence ID" value="QJA95032.1"/>
    <property type="molecule type" value="Genomic_DNA"/>
</dbReference>
<dbReference type="AlphaFoldDB" id="A0A6M3LN21"/>
<proteinExistence type="predicted"/>
<dbReference type="Pfam" id="PF07486">
    <property type="entry name" value="Hydrolase_2"/>
    <property type="match status" value="1"/>
</dbReference>
<feature type="domain" description="Cell wall hydrolase SleB" evidence="1">
    <location>
        <begin position="21"/>
        <end position="131"/>
    </location>
</feature>
<keyword evidence="2" id="KW-0378">Hydrolase</keyword>